<dbReference type="Pfam" id="PF12419">
    <property type="entry name" value="DUF3670"/>
    <property type="match status" value="1"/>
</dbReference>
<feature type="compositionally biased region" description="Low complexity" evidence="1">
    <location>
        <begin position="114"/>
        <end position="137"/>
    </location>
</feature>
<evidence type="ECO:0000256" key="1">
    <source>
        <dbReference type="SAM" id="MobiDB-lite"/>
    </source>
</evidence>
<keyword evidence="3" id="KW-0067">ATP-binding</keyword>
<keyword evidence="3" id="KW-0347">Helicase</keyword>
<feature type="region of interest" description="Disordered" evidence="1">
    <location>
        <begin position="114"/>
        <end position="149"/>
    </location>
</feature>
<dbReference type="EMBL" id="CP027059">
    <property type="protein sequence ID" value="UQZ84828.1"/>
    <property type="molecule type" value="Genomic_DNA"/>
</dbReference>
<gene>
    <name evidence="3" type="ORF">SK3146_04083</name>
</gene>
<evidence type="ECO:0000259" key="2">
    <source>
        <dbReference type="Pfam" id="PF12419"/>
    </source>
</evidence>
<name>A0ABY4RRR4_9BACL</name>
<reference evidence="3" key="1">
    <citation type="submission" date="2018-02" db="EMBL/GenBank/DDBJ databases">
        <authorList>
            <person name="Kim S.-K."/>
            <person name="Jung H.-I."/>
            <person name="Lee S.-W."/>
        </authorList>
    </citation>
    <scope>NUCLEOTIDE SEQUENCE</scope>
    <source>
        <strain evidence="3">SK3146</strain>
    </source>
</reference>
<evidence type="ECO:0000313" key="4">
    <source>
        <dbReference type="Proteomes" id="UP001057134"/>
    </source>
</evidence>
<keyword evidence="3" id="KW-0378">Hydrolase</keyword>
<keyword evidence="3" id="KW-0547">Nucleotide-binding</keyword>
<sequence>MDGPPYPEWGEEDSLLRQSIRQLEATYPLLQRGKLPADLWMDEEDWLVSIGWQTDSTPFRTCLQLSEPPHGGSGDGWPLRVVLQDRADKAVLREVDASALAARALAARAAGSAEAGPADAGSPAAPATAAADATAAPGGPGGGQAAAEPLSGLPEAWQPELARAARDLAKWRRILPWLEQAEEPGTLRRELTQDEAWQLLTDGSLRLMEAGYAVFLPAWWERIRRWRPRLKAKIKSSVGSGPQSMFGLEQLMQFDWKIALGDIELTEEEFRALLEENRKLVQIRGQWVQLDPAHLLQLQQVMKQVQKKQGLSLRDVLELHLLGSSEGEEEFGFQRSLQMEVELNEQLQEMVDLLNHAKRPPLVEPPASFRGTLRPYQVEGISWLLFLRRCGLGAVWPTIWASAKRFR</sequence>
<proteinExistence type="predicted"/>
<dbReference type="GO" id="GO:0004386">
    <property type="term" value="F:helicase activity"/>
    <property type="evidence" value="ECO:0007669"/>
    <property type="project" value="UniProtKB-KW"/>
</dbReference>
<reference evidence="3" key="2">
    <citation type="journal article" date="2021" name="J Anim Sci Technol">
        <title>Complete genome sequence of Paenibacillus konkukensis sp. nov. SK3146 as a potential probiotic strain.</title>
        <authorList>
            <person name="Jung H.I."/>
            <person name="Park S."/>
            <person name="Niu K.M."/>
            <person name="Lee S.W."/>
            <person name="Kothari D."/>
            <person name="Yi K.J."/>
            <person name="Kim S.K."/>
        </authorList>
    </citation>
    <scope>NUCLEOTIDE SEQUENCE</scope>
    <source>
        <strain evidence="3">SK3146</strain>
    </source>
</reference>
<evidence type="ECO:0000313" key="3">
    <source>
        <dbReference type="EMBL" id="UQZ84828.1"/>
    </source>
</evidence>
<organism evidence="3 4">
    <name type="scientific">Paenibacillus konkukensis</name>
    <dbReference type="NCBI Taxonomy" id="2020716"/>
    <lineage>
        <taxon>Bacteria</taxon>
        <taxon>Bacillati</taxon>
        <taxon>Bacillota</taxon>
        <taxon>Bacilli</taxon>
        <taxon>Bacillales</taxon>
        <taxon>Paenibacillaceae</taxon>
        <taxon>Paenibacillus</taxon>
    </lineage>
</organism>
<protein>
    <submittedName>
        <fullName evidence="3">SNF2 Helicase protein</fullName>
    </submittedName>
</protein>
<dbReference type="Proteomes" id="UP001057134">
    <property type="component" value="Chromosome"/>
</dbReference>
<keyword evidence="4" id="KW-1185">Reference proteome</keyword>
<accession>A0ABY4RRR4</accession>
<feature type="domain" description="DUF3670" evidence="2">
    <location>
        <begin position="190"/>
        <end position="321"/>
    </location>
</feature>
<dbReference type="InterPro" id="IPR022138">
    <property type="entry name" value="DUF3670"/>
</dbReference>